<evidence type="ECO:0000313" key="3">
    <source>
        <dbReference type="Proteomes" id="UP000198542"/>
    </source>
</evidence>
<sequence>MKKVYVITFQKALNYGAALQAYALAKYLRSSNFEVEIINYAPTYFLLQTYRPAKGIKKSFDKLKKILAFSAFSSKHLPLTKNIYFTSKSITKISDGDAFICGSDQIWNYRLTGGKFDKAFFLDFVPADSRRIAYAASAGSIRVHDHISEVKELTSKFHAIGAREETLASDLEGMIDKTRLTVVVDPSLLIKDYVDVFDQRRIPVTKYILSYVVGSGEMLARYEQAVTELKKTTDIPVIHIGAKHVNSADINILDVSPGEWVSFIKNADFVITNSFHGTAFSINFEKQFIFIPHIVENLNARQTTLLARVGLMNRCALHTKDIKFDKQAINYSEVSPKLESVVHASKQFLLESLR</sequence>
<dbReference type="InterPro" id="IPR007345">
    <property type="entry name" value="Polysacch_pyruvyl_Trfase"/>
</dbReference>
<dbReference type="RefSeq" id="WP_090454151.1">
    <property type="nucleotide sequence ID" value="NZ_FNTC01000002.1"/>
</dbReference>
<name>A0A231GNW4_PSEJE</name>
<dbReference type="GO" id="GO:0016740">
    <property type="term" value="F:transferase activity"/>
    <property type="evidence" value="ECO:0007669"/>
    <property type="project" value="UniProtKB-KW"/>
</dbReference>
<organism evidence="2 3">
    <name type="scientific">Pseudomonas jessenii</name>
    <dbReference type="NCBI Taxonomy" id="77298"/>
    <lineage>
        <taxon>Bacteria</taxon>
        <taxon>Pseudomonadati</taxon>
        <taxon>Pseudomonadota</taxon>
        <taxon>Gammaproteobacteria</taxon>
        <taxon>Pseudomonadales</taxon>
        <taxon>Pseudomonadaceae</taxon>
        <taxon>Pseudomonas</taxon>
    </lineage>
</organism>
<keyword evidence="2" id="KW-0808">Transferase</keyword>
<keyword evidence="3" id="KW-1185">Reference proteome</keyword>
<reference evidence="3" key="1">
    <citation type="submission" date="2016-10" db="EMBL/GenBank/DDBJ databases">
        <authorList>
            <person name="Varghese N."/>
            <person name="Submissions S."/>
        </authorList>
    </citation>
    <scope>NUCLEOTIDE SEQUENCE [LARGE SCALE GENOMIC DNA]</scope>
    <source>
        <strain evidence="3">BS3660</strain>
    </source>
</reference>
<gene>
    <name evidence="2" type="ORF">SAMN04490187_2911</name>
</gene>
<accession>A0A231GNW4</accession>
<protein>
    <submittedName>
        <fullName evidence="2">Polysaccharide pyruvyl transferase</fullName>
    </submittedName>
</protein>
<evidence type="ECO:0000259" key="1">
    <source>
        <dbReference type="Pfam" id="PF04230"/>
    </source>
</evidence>
<dbReference type="Pfam" id="PF04230">
    <property type="entry name" value="PS_pyruv_trans"/>
    <property type="match status" value="1"/>
</dbReference>
<evidence type="ECO:0000313" key="2">
    <source>
        <dbReference type="EMBL" id="SEC03517.1"/>
    </source>
</evidence>
<proteinExistence type="predicted"/>
<feature type="domain" description="Polysaccharide pyruvyl transferase" evidence="1">
    <location>
        <begin position="14"/>
        <end position="292"/>
    </location>
</feature>
<dbReference type="Proteomes" id="UP000198542">
    <property type="component" value="Unassembled WGS sequence"/>
</dbReference>
<dbReference type="EMBL" id="FNTC01000002">
    <property type="protein sequence ID" value="SEC03517.1"/>
    <property type="molecule type" value="Genomic_DNA"/>
</dbReference>
<dbReference type="AlphaFoldDB" id="A0A231GNW4"/>